<keyword evidence="2 5" id="KW-0812">Transmembrane</keyword>
<evidence type="ECO:0000313" key="8">
    <source>
        <dbReference type="EMBL" id="MDD7913814.1"/>
    </source>
</evidence>
<dbReference type="Pfam" id="PF01381">
    <property type="entry name" value="HTH_3"/>
    <property type="match status" value="1"/>
</dbReference>
<keyword evidence="4 5" id="KW-0472">Membrane</keyword>
<comment type="caution">
    <text evidence="8">The sequence shown here is derived from an EMBL/GenBank/DDBJ whole genome shotgun (WGS) entry which is preliminary data.</text>
</comment>
<evidence type="ECO:0000256" key="1">
    <source>
        <dbReference type="ARBA" id="ARBA00004141"/>
    </source>
</evidence>
<comment type="subcellular location">
    <subcellularLocation>
        <location evidence="1">Membrane</location>
        <topology evidence="1">Multi-pass membrane protein</topology>
    </subcellularLocation>
</comment>
<dbReference type="EMBL" id="JAOSLC020000003">
    <property type="protein sequence ID" value="MDD7913802.1"/>
    <property type="molecule type" value="Genomic_DNA"/>
</dbReference>
<dbReference type="Gene3D" id="1.10.260.40">
    <property type="entry name" value="lambda repressor-like DNA-binding domains"/>
    <property type="match status" value="1"/>
</dbReference>
<dbReference type="SMART" id="SM00530">
    <property type="entry name" value="HTH_XRE"/>
    <property type="match status" value="1"/>
</dbReference>
<dbReference type="SUPFAM" id="SSF47413">
    <property type="entry name" value="lambda repressor-like DNA-binding domains"/>
    <property type="match status" value="1"/>
</dbReference>
<dbReference type="RefSeq" id="WP_265724485.1">
    <property type="nucleotide sequence ID" value="NZ_JAOSLC020000003.1"/>
</dbReference>
<keyword evidence="9" id="KW-1185">Reference proteome</keyword>
<dbReference type="InterPro" id="IPR001387">
    <property type="entry name" value="Cro/C1-type_HTH"/>
</dbReference>
<dbReference type="Proteomes" id="UP001151478">
    <property type="component" value="Unassembled WGS sequence"/>
</dbReference>
<dbReference type="EMBL" id="JAOSLC020000003">
    <property type="protein sequence ID" value="MDD7913814.1"/>
    <property type="molecule type" value="Genomic_DNA"/>
</dbReference>
<evidence type="ECO:0000256" key="3">
    <source>
        <dbReference type="ARBA" id="ARBA00022989"/>
    </source>
</evidence>
<dbReference type="Pfam" id="PF09685">
    <property type="entry name" value="MamF_MmsF"/>
    <property type="match status" value="1"/>
</dbReference>
<organism evidence="8 9">
    <name type="scientific">Polaribacter ponticola</name>
    <dbReference type="NCBI Taxonomy" id="2978475"/>
    <lineage>
        <taxon>Bacteria</taxon>
        <taxon>Pseudomonadati</taxon>
        <taxon>Bacteroidota</taxon>
        <taxon>Flavobacteriia</taxon>
        <taxon>Flavobacteriales</taxon>
        <taxon>Flavobacteriaceae</taxon>
    </lineage>
</organism>
<evidence type="ECO:0000256" key="4">
    <source>
        <dbReference type="ARBA" id="ARBA00023136"/>
    </source>
</evidence>
<protein>
    <submittedName>
        <fullName evidence="8">Helix-turn-helix domain-containing protein</fullName>
    </submittedName>
</protein>
<name>A0ABT5S6U1_9FLAO</name>
<sequence length="205" mass="24113">MNNQNLAIKIKNLRNQKGFSQEQLAEESKLSLRTIQRIEKTGTISRGDTLIKITQALNITPDELLEWEVIEDKGYIQQLNWSSLFFIIHPILGIIIPFIMWILKKGKIKYVDDCGKKIVNFQITWVLTLYVLLIPINMWFGEKFLSFPFSFNIKNSIYALIYHFSIPTIMLFLLYLINIVFIILNVRKSRRGLRNEYILAIPFLK</sequence>
<feature type="transmembrane region" description="Helical" evidence="5">
    <location>
        <begin position="160"/>
        <end position="184"/>
    </location>
</feature>
<feature type="transmembrane region" description="Helical" evidence="5">
    <location>
        <begin position="123"/>
        <end position="140"/>
    </location>
</feature>
<dbReference type="CDD" id="cd00093">
    <property type="entry name" value="HTH_XRE"/>
    <property type="match status" value="1"/>
</dbReference>
<feature type="transmembrane region" description="Helical" evidence="5">
    <location>
        <begin position="81"/>
        <end position="103"/>
    </location>
</feature>
<dbReference type="PROSITE" id="PS50943">
    <property type="entry name" value="HTH_CROC1"/>
    <property type="match status" value="1"/>
</dbReference>
<gene>
    <name evidence="7" type="ORF">N5A56_004940</name>
    <name evidence="8" type="ORF">N5A56_005000</name>
</gene>
<accession>A0ABT5S6U1</accession>
<dbReference type="InterPro" id="IPR010982">
    <property type="entry name" value="Lambda_DNA-bd_dom_sf"/>
</dbReference>
<dbReference type="InterPro" id="IPR019109">
    <property type="entry name" value="MamF_MmsF"/>
</dbReference>
<evidence type="ECO:0000259" key="6">
    <source>
        <dbReference type="PROSITE" id="PS50943"/>
    </source>
</evidence>
<feature type="domain" description="HTH cro/C1-type" evidence="6">
    <location>
        <begin position="10"/>
        <end position="64"/>
    </location>
</feature>
<evidence type="ECO:0000256" key="2">
    <source>
        <dbReference type="ARBA" id="ARBA00022692"/>
    </source>
</evidence>
<keyword evidence="3 5" id="KW-1133">Transmembrane helix</keyword>
<evidence type="ECO:0000313" key="9">
    <source>
        <dbReference type="Proteomes" id="UP001151478"/>
    </source>
</evidence>
<reference evidence="8" key="1">
    <citation type="submission" date="2022-09" db="EMBL/GenBank/DDBJ databases">
        <authorList>
            <person name="Kristyanto S."/>
            <person name="Jung J."/>
            <person name="Jeon C.O."/>
        </authorList>
    </citation>
    <scope>NUCLEOTIDE SEQUENCE</scope>
    <source>
        <strain evidence="8">MSW5</strain>
    </source>
</reference>
<reference evidence="8" key="2">
    <citation type="submission" date="2023-02" db="EMBL/GenBank/DDBJ databases">
        <title>Polaribacter ponticola sp. nov., isolated from seawater.</title>
        <authorList>
            <person name="Baek J.H."/>
            <person name="Kim J.M."/>
            <person name="Choi D.G."/>
            <person name="Jeon C.O."/>
        </authorList>
    </citation>
    <scope>NUCLEOTIDE SEQUENCE</scope>
    <source>
        <strain evidence="8">MSW5</strain>
    </source>
</reference>
<proteinExistence type="predicted"/>
<evidence type="ECO:0000256" key="5">
    <source>
        <dbReference type="SAM" id="Phobius"/>
    </source>
</evidence>
<evidence type="ECO:0000313" key="7">
    <source>
        <dbReference type="EMBL" id="MDD7913802.1"/>
    </source>
</evidence>